<dbReference type="InterPro" id="IPR029069">
    <property type="entry name" value="HotDog_dom_sf"/>
</dbReference>
<evidence type="ECO:0000313" key="2">
    <source>
        <dbReference type="Proteomes" id="UP000238350"/>
    </source>
</evidence>
<dbReference type="SUPFAM" id="SSF54637">
    <property type="entry name" value="Thioesterase/thiol ester dehydrase-isomerase"/>
    <property type="match status" value="1"/>
</dbReference>
<name>A0A2T0FL65_9ASCO</name>
<reference evidence="1 2" key="1">
    <citation type="submission" date="2017-04" db="EMBL/GenBank/DDBJ databases">
        <title>Genome sequencing of [Candida] sorbophila.</title>
        <authorList>
            <person name="Ahn J.O."/>
        </authorList>
    </citation>
    <scope>NUCLEOTIDE SEQUENCE [LARGE SCALE GENOMIC DNA]</scope>
    <source>
        <strain evidence="1 2">DS02</strain>
    </source>
</reference>
<protein>
    <submittedName>
        <fullName evidence="1">Putative mitochondrial membrane protein FMP10</fullName>
    </submittedName>
</protein>
<sequence>MVIRPLAGIATVAAGAAGFFAGSVYTGQVKFGVSGSPAAVSQYIDRLGLVQELAKDPRYKLHKPWDVDRTIMTKNVMQIEGGIADPLVFVDKLNRGHTIAVTHCGSRTCGFPYLVHGGLLGLLLEDSLTEAAASMGKTGIKNMRLSYKHPTLVNQAVIIETFRTENDKLAGTIVNLKGKTLVKAVSDLK</sequence>
<dbReference type="Proteomes" id="UP000238350">
    <property type="component" value="Unassembled WGS sequence"/>
</dbReference>
<gene>
    <name evidence="1" type="ORF">B9G98_03353</name>
</gene>
<dbReference type="InterPro" id="IPR052061">
    <property type="entry name" value="PTE-AB_protein"/>
</dbReference>
<dbReference type="PANTHER" id="PTHR47260">
    <property type="entry name" value="UPF0644 PROTEIN PB2B4.06"/>
    <property type="match status" value="1"/>
</dbReference>
<dbReference type="RefSeq" id="XP_024665678.1">
    <property type="nucleotide sequence ID" value="XM_024809910.1"/>
</dbReference>
<evidence type="ECO:0000313" key="1">
    <source>
        <dbReference type="EMBL" id="PRT55733.1"/>
    </source>
</evidence>
<proteinExistence type="predicted"/>
<dbReference type="GeneID" id="36517101"/>
<dbReference type="AlphaFoldDB" id="A0A2T0FL65"/>
<organism evidence="1 2">
    <name type="scientific">Wickerhamiella sorbophila</name>
    <dbReference type="NCBI Taxonomy" id="45607"/>
    <lineage>
        <taxon>Eukaryota</taxon>
        <taxon>Fungi</taxon>
        <taxon>Dikarya</taxon>
        <taxon>Ascomycota</taxon>
        <taxon>Saccharomycotina</taxon>
        <taxon>Dipodascomycetes</taxon>
        <taxon>Dipodascales</taxon>
        <taxon>Trichomonascaceae</taxon>
        <taxon>Wickerhamiella</taxon>
    </lineage>
</organism>
<dbReference type="Gene3D" id="3.10.129.10">
    <property type="entry name" value="Hotdog Thioesterase"/>
    <property type="match status" value="1"/>
</dbReference>
<accession>A0A2T0FL65</accession>
<comment type="caution">
    <text evidence="1">The sequence shown here is derived from an EMBL/GenBank/DDBJ whole genome shotgun (WGS) entry which is preliminary data.</text>
</comment>
<dbReference type="OrthoDB" id="506431at2759"/>
<dbReference type="STRING" id="45607.A0A2T0FL65"/>
<dbReference type="PANTHER" id="PTHR47260:SF1">
    <property type="entry name" value="UPF0644 PROTEIN PB2B4.06"/>
    <property type="match status" value="1"/>
</dbReference>
<keyword evidence="2" id="KW-1185">Reference proteome</keyword>
<dbReference type="EMBL" id="NDIQ01000022">
    <property type="protein sequence ID" value="PRT55733.1"/>
    <property type="molecule type" value="Genomic_DNA"/>
</dbReference>